<accession>A0ABR8CYV3</accession>
<feature type="transmembrane region" description="Helical" evidence="1">
    <location>
        <begin position="9"/>
        <end position="27"/>
    </location>
</feature>
<name>A0ABR8CYV3_9NOST</name>
<evidence type="ECO:0000313" key="2">
    <source>
        <dbReference type="EMBL" id="MBD2499684.1"/>
    </source>
</evidence>
<sequence length="126" mass="14550">MRLHYNKTVSYLFMPLGLLNLVLGSILLLRGHFTFSIIIGAIIILLGWGYWHQPYVTIQPNQLIIHTPLGWPQRIYSYNSPEDVKIAHKKILLKQDGEWKRLPVSKLIMQAEDWLALQKQFGGVGE</sequence>
<evidence type="ECO:0000313" key="3">
    <source>
        <dbReference type="Proteomes" id="UP000661112"/>
    </source>
</evidence>
<proteinExistence type="predicted"/>
<organism evidence="2 3">
    <name type="scientific">Anabaena azotica FACHB-119</name>
    <dbReference type="NCBI Taxonomy" id="947527"/>
    <lineage>
        <taxon>Bacteria</taxon>
        <taxon>Bacillati</taxon>
        <taxon>Cyanobacteriota</taxon>
        <taxon>Cyanophyceae</taxon>
        <taxon>Nostocales</taxon>
        <taxon>Nostocaceae</taxon>
        <taxon>Anabaena</taxon>
        <taxon>Anabaena azotica</taxon>
    </lineage>
</organism>
<dbReference type="EMBL" id="JACJSG010000003">
    <property type="protein sequence ID" value="MBD2499684.1"/>
    <property type="molecule type" value="Genomic_DNA"/>
</dbReference>
<keyword evidence="1" id="KW-1133">Transmembrane helix</keyword>
<evidence type="ECO:0000256" key="1">
    <source>
        <dbReference type="SAM" id="Phobius"/>
    </source>
</evidence>
<dbReference type="RefSeq" id="WP_190466985.1">
    <property type="nucleotide sequence ID" value="NZ_JACJSG010000003.1"/>
</dbReference>
<feature type="transmembrane region" description="Helical" evidence="1">
    <location>
        <begin position="33"/>
        <end position="51"/>
    </location>
</feature>
<keyword evidence="1" id="KW-0812">Transmembrane</keyword>
<keyword evidence="1" id="KW-0472">Membrane</keyword>
<comment type="caution">
    <text evidence="2">The sequence shown here is derived from an EMBL/GenBank/DDBJ whole genome shotgun (WGS) entry which is preliminary data.</text>
</comment>
<keyword evidence="3" id="KW-1185">Reference proteome</keyword>
<protein>
    <submittedName>
        <fullName evidence="2">Uncharacterized protein</fullName>
    </submittedName>
</protein>
<dbReference type="Proteomes" id="UP000661112">
    <property type="component" value="Unassembled WGS sequence"/>
</dbReference>
<reference evidence="2 3" key="1">
    <citation type="journal article" date="2020" name="ISME J.">
        <title>Comparative genomics reveals insights into cyanobacterial evolution and habitat adaptation.</title>
        <authorList>
            <person name="Chen M.Y."/>
            <person name="Teng W.K."/>
            <person name="Zhao L."/>
            <person name="Hu C.X."/>
            <person name="Zhou Y.K."/>
            <person name="Han B.P."/>
            <person name="Song L.R."/>
            <person name="Shu W.S."/>
        </authorList>
    </citation>
    <scope>NUCLEOTIDE SEQUENCE [LARGE SCALE GENOMIC DNA]</scope>
    <source>
        <strain evidence="2 3">FACHB-119</strain>
    </source>
</reference>
<gene>
    <name evidence="2" type="ORF">H6G83_03455</name>
</gene>